<reference evidence="1 2" key="1">
    <citation type="submission" date="2014-08" db="EMBL/GenBank/DDBJ databases">
        <title>Complete genome sequence of Corynebacterium deserti GIMN1.010 (=DSM 45689), isolated from desert sand in western China.</title>
        <authorList>
            <person name="Ruckert C."/>
            <person name="Albersmeier A."/>
            <person name="Kalinowski J."/>
        </authorList>
    </citation>
    <scope>NUCLEOTIDE SEQUENCE [LARGE SCALE GENOMIC DNA]</scope>
    <source>
        <strain evidence="1 2">GIMN1.010</strain>
    </source>
</reference>
<dbReference type="PATRIC" id="fig|931089.4.peg.1513"/>
<evidence type="ECO:0000313" key="1">
    <source>
        <dbReference type="EMBL" id="ALC05906.1"/>
    </source>
</evidence>
<dbReference type="STRING" id="931089.CDES_07485"/>
<sequence length="66" mass="7530">MADLTQLSTEDLNEGYRAYAAEINRRHELQRIPEQITELATQGRQIGVEEQVMVEAVTKHPEPVPE</sequence>
<evidence type="ECO:0000313" key="2">
    <source>
        <dbReference type="Proteomes" id="UP000068067"/>
    </source>
</evidence>
<dbReference type="Proteomes" id="UP000068067">
    <property type="component" value="Chromosome"/>
</dbReference>
<organism evidence="1 2">
    <name type="scientific">Corynebacterium deserti GIMN1.010</name>
    <dbReference type="NCBI Taxonomy" id="931089"/>
    <lineage>
        <taxon>Bacteria</taxon>
        <taxon>Bacillati</taxon>
        <taxon>Actinomycetota</taxon>
        <taxon>Actinomycetes</taxon>
        <taxon>Mycobacteriales</taxon>
        <taxon>Corynebacteriaceae</taxon>
        <taxon>Corynebacterium</taxon>
    </lineage>
</organism>
<dbReference type="EMBL" id="CP009220">
    <property type="protein sequence ID" value="ALC05906.1"/>
    <property type="molecule type" value="Genomic_DNA"/>
</dbReference>
<dbReference type="KEGG" id="cdx:CDES_07485"/>
<protein>
    <submittedName>
        <fullName evidence="1">Uncharacterized protein</fullName>
    </submittedName>
</protein>
<proteinExistence type="predicted"/>
<accession>A0A0M5ILM8</accession>
<gene>
    <name evidence="1" type="ORF">CDES_07485</name>
</gene>
<dbReference type="RefSeq" id="WP_053544910.1">
    <property type="nucleotide sequence ID" value="NZ_CP009220.1"/>
</dbReference>
<keyword evidence="2" id="KW-1185">Reference proteome</keyword>
<dbReference type="AlphaFoldDB" id="A0A0M5ILM8"/>
<name>A0A0M5ILM8_9CORY</name>